<dbReference type="SMART" id="SM00717">
    <property type="entry name" value="SANT"/>
    <property type="match status" value="2"/>
</dbReference>
<feature type="compositionally biased region" description="Polar residues" evidence="4">
    <location>
        <begin position="524"/>
        <end position="545"/>
    </location>
</feature>
<evidence type="ECO:0000256" key="4">
    <source>
        <dbReference type="SAM" id="MobiDB-lite"/>
    </source>
</evidence>
<feature type="compositionally biased region" description="Basic and acidic residues" evidence="4">
    <location>
        <begin position="559"/>
        <end position="569"/>
    </location>
</feature>
<feature type="compositionally biased region" description="Basic residues" evidence="4">
    <location>
        <begin position="163"/>
        <end position="174"/>
    </location>
</feature>
<feature type="compositionally biased region" description="Basic residues" evidence="4">
    <location>
        <begin position="359"/>
        <end position="368"/>
    </location>
</feature>
<feature type="compositionally biased region" description="Basic residues" evidence="4">
    <location>
        <begin position="1092"/>
        <end position="1102"/>
    </location>
</feature>
<feature type="compositionally biased region" description="Acidic residues" evidence="4">
    <location>
        <begin position="988"/>
        <end position="1010"/>
    </location>
</feature>
<dbReference type="PROSITE" id="PS50090">
    <property type="entry name" value="MYB_LIKE"/>
    <property type="match status" value="2"/>
</dbReference>
<name>A0ABY0HAA6_9PEZI</name>
<dbReference type="InterPro" id="IPR017930">
    <property type="entry name" value="Myb_dom"/>
</dbReference>
<evidence type="ECO:0000256" key="3">
    <source>
        <dbReference type="ARBA" id="ARBA00023242"/>
    </source>
</evidence>
<dbReference type="CDD" id="cd00167">
    <property type="entry name" value="SANT"/>
    <property type="match status" value="2"/>
</dbReference>
<feature type="compositionally biased region" description="Polar residues" evidence="4">
    <location>
        <begin position="1110"/>
        <end position="1121"/>
    </location>
</feature>
<dbReference type="Gene3D" id="1.10.10.60">
    <property type="entry name" value="Homeodomain-like"/>
    <property type="match status" value="2"/>
</dbReference>
<dbReference type="InterPro" id="IPR009057">
    <property type="entry name" value="Homeodomain-like_sf"/>
</dbReference>
<keyword evidence="2" id="KW-0238">DNA-binding</keyword>
<dbReference type="InterPro" id="IPR051651">
    <property type="entry name" value="DMTF1_DNA-bind_reg"/>
</dbReference>
<dbReference type="Proteomes" id="UP000294003">
    <property type="component" value="Unassembled WGS sequence"/>
</dbReference>
<evidence type="ECO:0000256" key="2">
    <source>
        <dbReference type="ARBA" id="ARBA00023125"/>
    </source>
</evidence>
<evidence type="ECO:0000313" key="8">
    <source>
        <dbReference type="Proteomes" id="UP000294003"/>
    </source>
</evidence>
<feature type="region of interest" description="Disordered" evidence="4">
    <location>
        <begin position="982"/>
        <end position="1131"/>
    </location>
</feature>
<keyword evidence="3" id="KW-0539">Nucleus</keyword>
<evidence type="ECO:0000259" key="5">
    <source>
        <dbReference type="PROSITE" id="PS50090"/>
    </source>
</evidence>
<evidence type="ECO:0008006" key="9">
    <source>
        <dbReference type="Google" id="ProtNLM"/>
    </source>
</evidence>
<feature type="compositionally biased region" description="Basic residues" evidence="4">
    <location>
        <begin position="224"/>
        <end position="233"/>
    </location>
</feature>
<evidence type="ECO:0000256" key="1">
    <source>
        <dbReference type="ARBA" id="ARBA00004123"/>
    </source>
</evidence>
<feature type="domain" description="Myb-like" evidence="5">
    <location>
        <begin position="715"/>
        <end position="764"/>
    </location>
</feature>
<reference evidence="7 8" key="1">
    <citation type="submission" date="2018-06" db="EMBL/GenBank/DDBJ databases">
        <title>Complete Genomes of Monosporascus.</title>
        <authorList>
            <person name="Robinson A.J."/>
            <person name="Natvig D.O."/>
        </authorList>
    </citation>
    <scope>NUCLEOTIDE SEQUENCE [LARGE SCALE GENOMIC DNA]</scope>
    <source>
        <strain evidence="7 8">CBS 609.92</strain>
    </source>
</reference>
<dbReference type="PROSITE" id="PS51294">
    <property type="entry name" value="HTH_MYB"/>
    <property type="match status" value="1"/>
</dbReference>
<organism evidence="7 8">
    <name type="scientific">Monosporascus cannonballus</name>
    <dbReference type="NCBI Taxonomy" id="155416"/>
    <lineage>
        <taxon>Eukaryota</taxon>
        <taxon>Fungi</taxon>
        <taxon>Dikarya</taxon>
        <taxon>Ascomycota</taxon>
        <taxon>Pezizomycotina</taxon>
        <taxon>Sordariomycetes</taxon>
        <taxon>Xylariomycetidae</taxon>
        <taxon>Xylariales</taxon>
        <taxon>Xylariales incertae sedis</taxon>
        <taxon>Monosporascus</taxon>
    </lineage>
</organism>
<dbReference type="Pfam" id="PF13921">
    <property type="entry name" value="Myb_DNA-bind_6"/>
    <property type="match status" value="1"/>
</dbReference>
<feature type="compositionally biased region" description="Low complexity" evidence="4">
    <location>
        <begin position="625"/>
        <end position="635"/>
    </location>
</feature>
<feature type="compositionally biased region" description="Polar residues" evidence="4">
    <location>
        <begin position="470"/>
        <end position="482"/>
    </location>
</feature>
<feature type="compositionally biased region" description="Basic and acidic residues" evidence="4">
    <location>
        <begin position="317"/>
        <end position="336"/>
    </location>
</feature>
<evidence type="ECO:0000259" key="6">
    <source>
        <dbReference type="PROSITE" id="PS51294"/>
    </source>
</evidence>
<comment type="caution">
    <text evidence="7">The sequence shown here is derived from an EMBL/GenBank/DDBJ whole genome shotgun (WGS) entry which is preliminary data.</text>
</comment>
<feature type="domain" description="HTH myb-type" evidence="6">
    <location>
        <begin position="715"/>
        <end position="768"/>
    </location>
</feature>
<protein>
    <recommendedName>
        <fullName evidence="9">Myb-like domain-containing protein</fullName>
    </recommendedName>
</protein>
<dbReference type="SUPFAM" id="SSF46689">
    <property type="entry name" value="Homeodomain-like"/>
    <property type="match status" value="1"/>
</dbReference>
<proteinExistence type="predicted"/>
<feature type="compositionally biased region" description="Polar residues" evidence="4">
    <location>
        <begin position="307"/>
        <end position="316"/>
    </location>
</feature>
<gene>
    <name evidence="7" type="ORF">DL762_004597</name>
</gene>
<feature type="compositionally biased region" description="Acidic residues" evidence="4">
    <location>
        <begin position="1034"/>
        <end position="1047"/>
    </location>
</feature>
<feature type="compositionally biased region" description="Basic and acidic residues" evidence="4">
    <location>
        <begin position="429"/>
        <end position="449"/>
    </location>
</feature>
<accession>A0ABY0HAA6</accession>
<evidence type="ECO:0000313" key="7">
    <source>
        <dbReference type="EMBL" id="RYO86765.1"/>
    </source>
</evidence>
<dbReference type="EMBL" id="QJNS01000110">
    <property type="protein sequence ID" value="RYO86765.1"/>
    <property type="molecule type" value="Genomic_DNA"/>
</dbReference>
<dbReference type="PANTHER" id="PTHR46380:SF2">
    <property type="entry name" value="CYCLIN-D-BINDING MYB-LIKE TRANSCRIPTION FACTOR 1"/>
    <property type="match status" value="1"/>
</dbReference>
<feature type="region of interest" description="Disordered" evidence="4">
    <location>
        <begin position="516"/>
        <end position="645"/>
    </location>
</feature>
<comment type="subcellular location">
    <subcellularLocation>
        <location evidence="1">Nucleus</location>
    </subcellularLocation>
</comment>
<feature type="compositionally biased region" description="Polar residues" evidence="4">
    <location>
        <begin position="1064"/>
        <end position="1087"/>
    </location>
</feature>
<keyword evidence="8" id="KW-1185">Reference proteome</keyword>
<feature type="compositionally biased region" description="Basic and acidic residues" evidence="4">
    <location>
        <begin position="390"/>
        <end position="399"/>
    </location>
</feature>
<feature type="domain" description="Myb-like" evidence="5">
    <location>
        <begin position="767"/>
        <end position="838"/>
    </location>
</feature>
<dbReference type="PANTHER" id="PTHR46380">
    <property type="entry name" value="CYCLIN-D-BINDING MYB-LIKE TRANSCRIPTION FACTOR 1"/>
    <property type="match status" value="1"/>
</dbReference>
<dbReference type="InterPro" id="IPR001005">
    <property type="entry name" value="SANT/Myb"/>
</dbReference>
<feature type="region of interest" description="Disordered" evidence="4">
    <location>
        <begin position="1"/>
        <end position="486"/>
    </location>
</feature>
<sequence length="1131" mass="124794">MGNQSSQLETPDYQDERQPAALSPPDEVNNADGRSPHNNINGRSSYDIADGRSSPEAPHSSFPHPSQPAYHPDPSEFTFSSQIQRSADPFVQVSRDAPGAEHKMDSFMAQSSRDLDVPAFGTYSQEPPQHLGELSSEANDRSFTNGDIGLYHSAEPSSEKSAKRGRRGRKRRRKAQVDTAQLLEANSHNGEYAPIENPAGIPMSEGYLHGYDPVSQNVFEQPKASKKRKRKSKRSETTQLQNHFDQDGNGVDTGYEAATDLDQLPIHDNEPDARGPLNLFDPELIDPALTTGTPTSKKHKTKDLSKESSTTKNSQVIKHDGHDKPPEAGRGSREQTVDQSIDGIAGEPLGQATWESSHTVKHGKKKEKGSRASATAEHSFGNLAQSLYADHMKSQHHESSQPALSGATFSEPPGDEGLHVEPEDIGGETQKDDSGGHSDRGQYQLHDDDPPAASGSEYGSDVVSKHETMSDPSSVQEFSQVSADMERDEAVGLASMDNGGALVCHDHTLFNGGLDSQIEVPSSVPAQSNEVSIANTAPSSHLKSSTGRKRVPKPTFYDRVAEENVRDSVELPSPAAAAASRKALVHRRVSSEGDDDESVSGPSKPVTRAKGKQPKLSSMLGGGSSTPTKATTPASRRGRPAQPILGPFSQFELRNINEAVDRWRKDHNMEQSQINALIQGNPKEVNSSDFWDAVVATCPNRKRQKVINQCRRRYHNFVARGTWTPEQDEELTEAYNKYGSKYTLIGKEINRHPEDVRDRIRNYIVCGDKRRTDAWTQEEQDNLATIVAEAIDHIKDLQAKGQNRDVPTEDLIDWQLVSQKMGRTRSRLQCISKWKLLKTQAEGKRIDGGEGRSVDEIIAKARDEAKWMTDRERYKLTKAIAACNANAESRIPWAKVRASMAGKRWTRPTLMLAWRRLKLTVSDWKTMSVPDISERLCEQYKTTKSLEYPSAEEIDLKEEYRDIEHKVNKMLRNSGKKVKTPLYAVKSDEEEEASEAEDEVDYESGDDVNMEDAPRHQRGSSTDLGFNTGAVKDDSDEGSEVEIEDSEPELKPQKSGNGRGDAQATKTSGSDGFTPSKKNSAENTPANSAKKILARRKAKKAKRLEAAGTDSDQSSDTNASEVESIPARRRE</sequence>